<evidence type="ECO:0000256" key="1">
    <source>
        <dbReference type="SAM" id="SignalP"/>
    </source>
</evidence>
<dbReference type="OrthoDB" id="6764591at2"/>
<keyword evidence="1" id="KW-0732">Signal</keyword>
<reference evidence="2 3" key="1">
    <citation type="submission" date="2019-09" db="EMBL/GenBank/DDBJ databases">
        <authorList>
            <person name="Chandra G."/>
            <person name="Truman W A."/>
        </authorList>
    </citation>
    <scope>NUCLEOTIDE SEQUENCE [LARGE SCALE GENOMIC DNA]</scope>
    <source>
        <strain evidence="2">PS928</strain>
    </source>
</reference>
<dbReference type="Proteomes" id="UP000381378">
    <property type="component" value="Unassembled WGS sequence"/>
</dbReference>
<dbReference type="AlphaFoldDB" id="A0A5E7SL95"/>
<organism evidence="2 3">
    <name type="scientific">Pseudomonas fluorescens</name>
    <dbReference type="NCBI Taxonomy" id="294"/>
    <lineage>
        <taxon>Bacteria</taxon>
        <taxon>Pseudomonadati</taxon>
        <taxon>Pseudomonadota</taxon>
        <taxon>Gammaproteobacteria</taxon>
        <taxon>Pseudomonadales</taxon>
        <taxon>Pseudomonadaceae</taxon>
        <taxon>Pseudomonas</taxon>
    </lineage>
</organism>
<feature type="signal peptide" evidence="1">
    <location>
        <begin position="1"/>
        <end position="24"/>
    </location>
</feature>
<name>A0A5E7SL95_PSEFL</name>
<gene>
    <name evidence="2" type="ORF">PS928_01221</name>
</gene>
<feature type="chain" id="PRO_5022825288" evidence="1">
    <location>
        <begin position="25"/>
        <end position="404"/>
    </location>
</feature>
<sequence length="404" mass="44412" precursor="true">MKLASKARGLCALVSAGFAVSAGAANVEITALFRPDPTNPMHNEFENKTPQGGYCGGHPNYCESGVFSIALPIRFRSVAAIPALHGERQGPMFRVPSSWRDVRVIHDETGEEALVRMRVNGIGAAYTLKKPLPEGTWQSGWVYAPSPCRYGGVGYGHSTYYAFFWRVPADAGICSKQAQKTIDESYGFAYENTGFSYQLTTPNPLKMSTGTYRGVLNYRVGPGQDFDMGDVMVADDDLISLAFTLVVEHTLKVDIPPGGNRVVLEPQGGWQTWLSQGRKPTRLFRDQTFNISASSRFKMNLQCQYYSGNNCALWEPTAGHAVPLEVRVSLPAGLADAAGQPVNRRQLRRDGVGSELFQPGYYLDRKPGTLHFEVAREAVQEMLYPGASRSYSGNVTVVWDSEVE</sequence>
<evidence type="ECO:0000313" key="2">
    <source>
        <dbReference type="EMBL" id="VVP86407.1"/>
    </source>
</evidence>
<protein>
    <submittedName>
        <fullName evidence="2">Uncharacterized protein</fullName>
    </submittedName>
</protein>
<evidence type="ECO:0000313" key="3">
    <source>
        <dbReference type="Proteomes" id="UP000381378"/>
    </source>
</evidence>
<proteinExistence type="predicted"/>
<accession>A0A5E7SL95</accession>
<dbReference type="EMBL" id="CABVJF010000004">
    <property type="protein sequence ID" value="VVP86407.1"/>
    <property type="molecule type" value="Genomic_DNA"/>
</dbReference>